<feature type="compositionally biased region" description="Polar residues" evidence="1">
    <location>
        <begin position="169"/>
        <end position="185"/>
    </location>
</feature>
<proteinExistence type="predicted"/>
<gene>
    <name evidence="2" type="ORF">OLEA9_A117102</name>
</gene>
<feature type="compositionally biased region" description="Basic and acidic residues" evidence="1">
    <location>
        <begin position="114"/>
        <end position="133"/>
    </location>
</feature>
<feature type="compositionally biased region" description="Basic and acidic residues" evidence="1">
    <location>
        <begin position="231"/>
        <end position="247"/>
    </location>
</feature>
<dbReference type="EMBL" id="CACTIH010009782">
    <property type="protein sequence ID" value="CAA3033017.1"/>
    <property type="molecule type" value="Genomic_DNA"/>
</dbReference>
<keyword evidence="3" id="KW-1185">Reference proteome</keyword>
<feature type="compositionally biased region" description="Basic and acidic residues" evidence="1">
    <location>
        <begin position="153"/>
        <end position="166"/>
    </location>
</feature>
<evidence type="ECO:0000256" key="1">
    <source>
        <dbReference type="SAM" id="MobiDB-lite"/>
    </source>
</evidence>
<evidence type="ECO:0000313" key="2">
    <source>
        <dbReference type="EMBL" id="CAA3033017.1"/>
    </source>
</evidence>
<feature type="region of interest" description="Disordered" evidence="1">
    <location>
        <begin position="54"/>
        <end position="133"/>
    </location>
</feature>
<accession>A0A8S0VGT4</accession>
<reference evidence="2 3" key="1">
    <citation type="submission" date="2019-12" db="EMBL/GenBank/DDBJ databases">
        <authorList>
            <person name="Alioto T."/>
            <person name="Alioto T."/>
            <person name="Gomez Garrido J."/>
        </authorList>
    </citation>
    <scope>NUCLEOTIDE SEQUENCE [LARGE SCALE GENOMIC DNA]</scope>
</reference>
<feature type="compositionally biased region" description="Polar residues" evidence="1">
    <location>
        <begin position="60"/>
        <end position="72"/>
    </location>
</feature>
<dbReference type="AlphaFoldDB" id="A0A8S0VGT4"/>
<dbReference type="Proteomes" id="UP000594638">
    <property type="component" value="Unassembled WGS sequence"/>
</dbReference>
<name>A0A8S0VGT4_OLEEU</name>
<comment type="caution">
    <text evidence="2">The sequence shown here is derived from an EMBL/GenBank/DDBJ whole genome shotgun (WGS) entry which is preliminary data.</text>
</comment>
<feature type="region of interest" description="Disordered" evidence="1">
    <location>
        <begin position="17"/>
        <end position="39"/>
    </location>
</feature>
<dbReference type="Gramene" id="OE9A117102T1">
    <property type="protein sequence ID" value="OE9A117102C1"/>
    <property type="gene ID" value="OE9A117102"/>
</dbReference>
<feature type="region of interest" description="Disordered" evidence="1">
    <location>
        <begin position="204"/>
        <end position="247"/>
    </location>
</feature>
<sequence length="247" mass="27947">MGLSGVELGTRRTCGQRLGHGAASRTNNALGTTAEQIQGRSRLRPEIGKERCLSMKHQHSSANRLTTITSQDETPHRIDTLSIPPPTVPKRLSLEIREAVGSQDEGSTQRSARPGREKERASGYDRDRPANEVHGHMIKALEKIGRKSQAFRAVKERKDSTRRLHNEQPGYSKTLSIPSHQQAPRKTTEEMYVQHGRSVYIRTAEPWEEDGSQDKDSLLRTNHKSFRTRNGRSEQTKPMSRRERIAI</sequence>
<feature type="compositionally biased region" description="Basic residues" evidence="1">
    <location>
        <begin position="221"/>
        <end position="230"/>
    </location>
</feature>
<feature type="region of interest" description="Disordered" evidence="1">
    <location>
        <begin position="149"/>
        <end position="186"/>
    </location>
</feature>
<feature type="compositionally biased region" description="Polar residues" evidence="1">
    <location>
        <begin position="24"/>
        <end position="39"/>
    </location>
</feature>
<evidence type="ECO:0000313" key="3">
    <source>
        <dbReference type="Proteomes" id="UP000594638"/>
    </source>
</evidence>
<organism evidence="2 3">
    <name type="scientific">Olea europaea subsp. europaea</name>
    <dbReference type="NCBI Taxonomy" id="158383"/>
    <lineage>
        <taxon>Eukaryota</taxon>
        <taxon>Viridiplantae</taxon>
        <taxon>Streptophyta</taxon>
        <taxon>Embryophyta</taxon>
        <taxon>Tracheophyta</taxon>
        <taxon>Spermatophyta</taxon>
        <taxon>Magnoliopsida</taxon>
        <taxon>eudicotyledons</taxon>
        <taxon>Gunneridae</taxon>
        <taxon>Pentapetalae</taxon>
        <taxon>asterids</taxon>
        <taxon>lamiids</taxon>
        <taxon>Lamiales</taxon>
        <taxon>Oleaceae</taxon>
        <taxon>Oleeae</taxon>
        <taxon>Olea</taxon>
    </lineage>
</organism>
<protein>
    <submittedName>
        <fullName evidence="2">Uncharacterized protein</fullName>
    </submittedName>
</protein>